<dbReference type="Gramene" id="TVU24267">
    <property type="protein sequence ID" value="TVU24267"/>
    <property type="gene ID" value="EJB05_26688"/>
</dbReference>
<reference evidence="2 3" key="1">
    <citation type="journal article" date="2019" name="Sci. Rep.">
        <title>A high-quality genome of Eragrostis curvula grass provides insights into Poaceae evolution and supports new strategies to enhance forage quality.</title>
        <authorList>
            <person name="Carballo J."/>
            <person name="Santos B.A.C.M."/>
            <person name="Zappacosta D."/>
            <person name="Garbus I."/>
            <person name="Selva J.P."/>
            <person name="Gallo C.A."/>
            <person name="Diaz A."/>
            <person name="Albertini E."/>
            <person name="Caccamo M."/>
            <person name="Echenique V."/>
        </authorList>
    </citation>
    <scope>NUCLEOTIDE SEQUENCE [LARGE SCALE GENOMIC DNA]</scope>
    <source>
        <strain evidence="3">cv. Victoria</strain>
        <tissue evidence="2">Leaf</tissue>
    </source>
</reference>
<dbReference type="GO" id="GO:0003676">
    <property type="term" value="F:nucleic acid binding"/>
    <property type="evidence" value="ECO:0007669"/>
    <property type="project" value="InterPro"/>
</dbReference>
<evidence type="ECO:0000313" key="3">
    <source>
        <dbReference type="Proteomes" id="UP000324897"/>
    </source>
</evidence>
<comment type="caution">
    <text evidence="2">The sequence shown here is derived from an EMBL/GenBank/DDBJ whole genome shotgun (WGS) entry which is preliminary data.</text>
</comment>
<organism evidence="2 3">
    <name type="scientific">Eragrostis curvula</name>
    <name type="common">weeping love grass</name>
    <dbReference type="NCBI Taxonomy" id="38414"/>
    <lineage>
        <taxon>Eukaryota</taxon>
        <taxon>Viridiplantae</taxon>
        <taxon>Streptophyta</taxon>
        <taxon>Embryophyta</taxon>
        <taxon>Tracheophyta</taxon>
        <taxon>Spermatophyta</taxon>
        <taxon>Magnoliopsida</taxon>
        <taxon>Liliopsida</taxon>
        <taxon>Poales</taxon>
        <taxon>Poaceae</taxon>
        <taxon>PACMAD clade</taxon>
        <taxon>Chloridoideae</taxon>
        <taxon>Eragrostideae</taxon>
        <taxon>Eragrostidinae</taxon>
        <taxon>Eragrostis</taxon>
    </lineage>
</organism>
<dbReference type="SMART" id="SM00950">
    <property type="entry name" value="Piwi"/>
    <property type="match status" value="1"/>
</dbReference>
<dbReference type="SUPFAM" id="SSF53098">
    <property type="entry name" value="Ribonuclease H-like"/>
    <property type="match status" value="1"/>
</dbReference>
<dbReference type="InterPro" id="IPR012337">
    <property type="entry name" value="RNaseH-like_sf"/>
</dbReference>
<dbReference type="OrthoDB" id="10252740at2759"/>
<sequence>MTDMCEELDMEFSSLPVKVAQVASAVPGSAEKALRDELFAILRSKDAHIGFLLVILPDCRIYHAEVEEACEKLNVLYHCVLSYQAWPPCRVYLKDFVRQTKLKIVKHAMRLQRRSIPFVPEAPTIIFGADIFQWAPGERSIASVVAALNWPKVSKYETVVLSQPHNEGIIQDLYTADGGGVVGKLLRAFHSKTKRRAERIIFFRNSVTESQLDHIFLEEVRAIKQACASLAVGYEPPVTFLVVSPVEYEEVGEMANKIQQVHPETGDGENCIVPKPEFWCRHAGAKGFNSVVRYRVIYNENEITLLQLQAITKMLCTPCDRQTHPEICVGECSA</sequence>
<dbReference type="PANTHER" id="PTHR22891">
    <property type="entry name" value="EUKARYOTIC TRANSLATION INITIATION FACTOR 2C"/>
    <property type="match status" value="1"/>
</dbReference>
<accession>A0A5J9ULZ8</accession>
<dbReference type="PROSITE" id="PS50822">
    <property type="entry name" value="PIWI"/>
    <property type="match status" value="1"/>
</dbReference>
<feature type="domain" description="Piwi" evidence="1">
    <location>
        <begin position="51"/>
        <end position="244"/>
    </location>
</feature>
<gene>
    <name evidence="2" type="ORF">EJB05_26688</name>
</gene>
<dbReference type="InterPro" id="IPR036397">
    <property type="entry name" value="RNaseH_sf"/>
</dbReference>
<dbReference type="Gene3D" id="3.30.420.10">
    <property type="entry name" value="Ribonuclease H-like superfamily/Ribonuclease H"/>
    <property type="match status" value="1"/>
</dbReference>
<dbReference type="InterPro" id="IPR003165">
    <property type="entry name" value="Piwi"/>
</dbReference>
<evidence type="ECO:0000313" key="2">
    <source>
        <dbReference type="EMBL" id="TVU24267.1"/>
    </source>
</evidence>
<keyword evidence="3" id="KW-1185">Reference proteome</keyword>
<dbReference type="Pfam" id="PF02171">
    <property type="entry name" value="Piwi"/>
    <property type="match status" value="1"/>
</dbReference>
<dbReference type="EMBL" id="RWGY01000013">
    <property type="protein sequence ID" value="TVU24267.1"/>
    <property type="molecule type" value="Genomic_DNA"/>
</dbReference>
<evidence type="ECO:0000259" key="1">
    <source>
        <dbReference type="PROSITE" id="PS50822"/>
    </source>
</evidence>
<protein>
    <recommendedName>
        <fullName evidence="1">Piwi domain-containing protein</fullName>
    </recommendedName>
</protein>
<proteinExistence type="predicted"/>
<dbReference type="AlphaFoldDB" id="A0A5J9ULZ8"/>
<dbReference type="Proteomes" id="UP000324897">
    <property type="component" value="Chromosome 2"/>
</dbReference>
<name>A0A5J9ULZ8_9POAL</name>